<evidence type="ECO:0000313" key="5">
    <source>
        <dbReference type="Proteomes" id="UP000824246"/>
    </source>
</evidence>
<evidence type="ECO:0000256" key="2">
    <source>
        <dbReference type="SAM" id="MobiDB-lite"/>
    </source>
</evidence>
<accession>A0A9D1VPQ5</accession>
<feature type="domain" description="SbsA Ig-like" evidence="3">
    <location>
        <begin position="10"/>
        <end position="109"/>
    </location>
</feature>
<feature type="region of interest" description="Disordered" evidence="2">
    <location>
        <begin position="1"/>
        <end position="23"/>
    </location>
</feature>
<keyword evidence="1" id="KW-0732">Signal</keyword>
<dbReference type="Proteomes" id="UP000824246">
    <property type="component" value="Unassembled WGS sequence"/>
</dbReference>
<dbReference type="InterPro" id="IPR032812">
    <property type="entry name" value="SbsA_Ig"/>
</dbReference>
<feature type="compositionally biased region" description="Acidic residues" evidence="2">
    <location>
        <begin position="594"/>
        <end position="603"/>
    </location>
</feature>
<sequence>MSRPGGGPRDTEPPRYLRSKPLPDAVNVTDNRIEIDFDEIIQVENPSEKIIVSPPQIEAPKIQAQGKKLRIELLDSLRPNTTYTIDFGDAIVDNNEKNALLGYAFSFSTGDSRDSLQISGLLLNAEDLEPITGMLVGVYSNLDDTAFTTLPMERIASSDALGHFTIRNLKPGRYRVVALKDMNRDYHFDNPSEDIAFLDTIVEPYAVRKQYVDSVWVDSLTLDTVITYDYNRFYPDNILLTAFNEGFKSRYMESYERKERKRLDVIFSAPHDSLPTLEPLNFTPSASWYLLESNPTNDTLAYWLPDSAVYNLDTLHIAMTYYRTDSLNELSLYNDTLQYIYRPPKTQKKKNRRAKNDTLPEVEPTVFMQMTVGIAPKQDVNKPFMIEFATPVASLERAAFHLAEKRDTLWVPLPDTTYTLIQDTANIRRYYFGHKWKPEGAYRFSIDSMAVTDIYGLHTDKYSKDFAVKSMQEYSNLYFAITGVTDSAVVQLLNNSDKVVVEAAVKEGGAEFTYLKPGTYYARLFIDRNGNGKYDTGNYAAKLQPEEVYYYPSAVELKAYWNVEQVWNIYEKAIDLQKPYAIKKNKPKDQKPPEEEEDDEDEYYNNMYDNNYYNNGTTAPSNFTGTPYGSY</sequence>
<reference evidence="4" key="1">
    <citation type="journal article" date="2021" name="PeerJ">
        <title>Extensive microbial diversity within the chicken gut microbiome revealed by metagenomics and culture.</title>
        <authorList>
            <person name="Gilroy R."/>
            <person name="Ravi A."/>
            <person name="Getino M."/>
            <person name="Pursley I."/>
            <person name="Horton D.L."/>
            <person name="Alikhan N.F."/>
            <person name="Baker D."/>
            <person name="Gharbi K."/>
            <person name="Hall N."/>
            <person name="Watson M."/>
            <person name="Adriaenssens E.M."/>
            <person name="Foster-Nyarko E."/>
            <person name="Jarju S."/>
            <person name="Secka A."/>
            <person name="Antonio M."/>
            <person name="Oren A."/>
            <person name="Chaudhuri R.R."/>
            <person name="La Ragione R."/>
            <person name="Hildebrand F."/>
            <person name="Pallen M.J."/>
        </authorList>
    </citation>
    <scope>NUCLEOTIDE SEQUENCE</scope>
    <source>
        <strain evidence="4">ChiHjej12B11-16260</strain>
    </source>
</reference>
<dbReference type="Pfam" id="PF13205">
    <property type="entry name" value="Big_5"/>
    <property type="match status" value="1"/>
</dbReference>
<evidence type="ECO:0000313" key="4">
    <source>
        <dbReference type="EMBL" id="HIX44584.1"/>
    </source>
</evidence>
<organism evidence="4 5">
    <name type="scientific">Candidatus Barnesiella excrementipullorum</name>
    <dbReference type="NCBI Taxonomy" id="2838479"/>
    <lineage>
        <taxon>Bacteria</taxon>
        <taxon>Pseudomonadati</taxon>
        <taxon>Bacteroidota</taxon>
        <taxon>Bacteroidia</taxon>
        <taxon>Bacteroidales</taxon>
        <taxon>Barnesiellaceae</taxon>
        <taxon>Barnesiella</taxon>
    </lineage>
</organism>
<gene>
    <name evidence="4" type="ORF">H9982_00005</name>
</gene>
<dbReference type="EMBL" id="DXFB01000001">
    <property type="protein sequence ID" value="HIX44584.1"/>
    <property type="molecule type" value="Genomic_DNA"/>
</dbReference>
<reference evidence="4" key="2">
    <citation type="submission" date="2021-04" db="EMBL/GenBank/DDBJ databases">
        <authorList>
            <person name="Gilroy R."/>
        </authorList>
    </citation>
    <scope>NUCLEOTIDE SEQUENCE</scope>
    <source>
        <strain evidence="4">ChiHjej12B11-16260</strain>
    </source>
</reference>
<feature type="compositionally biased region" description="Polar residues" evidence="2">
    <location>
        <begin position="616"/>
        <end position="631"/>
    </location>
</feature>
<feature type="region of interest" description="Disordered" evidence="2">
    <location>
        <begin position="584"/>
        <end position="631"/>
    </location>
</feature>
<comment type="caution">
    <text evidence="4">The sequence shown here is derived from an EMBL/GenBank/DDBJ whole genome shotgun (WGS) entry which is preliminary data.</text>
</comment>
<evidence type="ECO:0000256" key="1">
    <source>
        <dbReference type="ARBA" id="ARBA00022729"/>
    </source>
</evidence>
<dbReference type="AlphaFoldDB" id="A0A9D1VPQ5"/>
<name>A0A9D1VPQ5_9BACT</name>
<feature type="compositionally biased region" description="Low complexity" evidence="2">
    <location>
        <begin position="604"/>
        <end position="615"/>
    </location>
</feature>
<evidence type="ECO:0000259" key="3">
    <source>
        <dbReference type="Pfam" id="PF13205"/>
    </source>
</evidence>
<proteinExistence type="predicted"/>
<protein>
    <submittedName>
        <fullName evidence="4">Ig-like domain-containing protein</fullName>
    </submittedName>
</protein>